<dbReference type="STRING" id="361077.A0A151ZGJ9"/>
<dbReference type="InterPro" id="IPR000719">
    <property type="entry name" value="Prot_kinase_dom"/>
</dbReference>
<dbReference type="PANTHER" id="PTHR23257">
    <property type="entry name" value="SERINE-THREONINE PROTEIN KINASE"/>
    <property type="match status" value="1"/>
</dbReference>
<dbReference type="PANTHER" id="PTHR23257:SF958">
    <property type="entry name" value="SERINE_THREONINE-PROTEIN KINASE WNK4"/>
    <property type="match status" value="1"/>
</dbReference>
<dbReference type="InParanoid" id="A0A151ZGJ9"/>
<dbReference type="InterPro" id="IPR011009">
    <property type="entry name" value="Kinase-like_dom_sf"/>
</dbReference>
<feature type="domain" description="Protein kinase" evidence="1">
    <location>
        <begin position="474"/>
        <end position="768"/>
    </location>
</feature>
<dbReference type="SUPFAM" id="SSF56112">
    <property type="entry name" value="Protein kinase-like (PK-like)"/>
    <property type="match status" value="1"/>
</dbReference>
<organism evidence="2 3">
    <name type="scientific">Tieghemostelium lacteum</name>
    <name type="common">Slime mold</name>
    <name type="synonym">Dictyostelium lacteum</name>
    <dbReference type="NCBI Taxonomy" id="361077"/>
    <lineage>
        <taxon>Eukaryota</taxon>
        <taxon>Amoebozoa</taxon>
        <taxon>Evosea</taxon>
        <taxon>Eumycetozoa</taxon>
        <taxon>Dictyostelia</taxon>
        <taxon>Dictyosteliales</taxon>
        <taxon>Raperosteliaceae</taxon>
        <taxon>Tieghemostelium</taxon>
    </lineage>
</organism>
<dbReference type="PROSITE" id="PS00108">
    <property type="entry name" value="PROTEIN_KINASE_ST"/>
    <property type="match status" value="1"/>
</dbReference>
<protein>
    <recommendedName>
        <fullName evidence="1">Protein kinase domain-containing protein</fullName>
    </recommendedName>
</protein>
<gene>
    <name evidence="2" type="ORF">DLAC_05657</name>
</gene>
<dbReference type="Pfam" id="PF00069">
    <property type="entry name" value="Pkinase"/>
    <property type="match status" value="1"/>
</dbReference>
<dbReference type="SMART" id="SM00220">
    <property type="entry name" value="S_TKc"/>
    <property type="match status" value="1"/>
</dbReference>
<dbReference type="InterPro" id="IPR008271">
    <property type="entry name" value="Ser/Thr_kinase_AS"/>
</dbReference>
<dbReference type="EMBL" id="LODT01000028">
    <property type="protein sequence ID" value="KYQ93047.1"/>
    <property type="molecule type" value="Genomic_DNA"/>
</dbReference>
<proteinExistence type="predicted"/>
<sequence>MDLASKLFQSRKPPVGYGIQFKFTKSFLLNEYVEPIITPTNPLIVQTSPKSPFKKINPNNNNLQPQSPNITSYDRAPWIIYNKLKHNQNITENLISDLLYLINRFLSEEIDNVYNSILNGQNQFQTLYNEFKDNLIKFKPLLNEPFKINEFSSHVHKFSTFIQSSFQKENSIYGNDKINLVVYRLIAYVVLHIYLIIDLIVKILEPYKHALKNDAKYKDYYNVFTNFETMATPKYNTILVVEIKDNSKFSSLVLMEDGTANLYSGSRKLHIKEYVIRQRIFGPVYDQPQQQLLFLSKEVVITISIPEEDIKSLLLIVDVLQKKRTTVMCQSCMNIYNDPITCVVCKKFFCILCCPHNNPHKFNQPICLKCHHSKTPLPLKVQHQSTKRNLNVSSYNDFVDQVRISQLGTSYKIDYHFTIEEDPFPIAIPNNEYSLMSNLVLMNYFGINAPLTINVHELSIDISEIPTLDYKDLILDKNILGQGGEASVIKVEKLREECLHHPHYKTPMVLKRMQPVDKHAFGELQRPQKEMELREKMKKFQQESKIMFDLASRYIVKVIAIVPDIRYMDTSPYVDDTSNPVEFCTSGILLELAQGSLDQSILADQINNWELILLYWLDIARALEYLQGKNICHRDLKPHNILVFDRNCFEIDGVRVKLSDFGISHTIAKVKLGLETGESGTDIYKAPEILKSSKYSTESDIFSLGLVFFEVITKQKYHNNLREKAFRSVSEFGYIHEEVCNLINQCLQLDPKKRIKIKELIDQLTTLIPISKSWTDLPSVRKNPRSLSECKSLVLDKFRKIANSYGFIMTDVDLEPIPDHNNKQV</sequence>
<dbReference type="GO" id="GO:0004672">
    <property type="term" value="F:protein kinase activity"/>
    <property type="evidence" value="ECO:0007669"/>
    <property type="project" value="InterPro"/>
</dbReference>
<dbReference type="Proteomes" id="UP000076078">
    <property type="component" value="Unassembled WGS sequence"/>
</dbReference>
<comment type="caution">
    <text evidence="2">The sequence shown here is derived from an EMBL/GenBank/DDBJ whole genome shotgun (WGS) entry which is preliminary data.</text>
</comment>
<reference evidence="2 3" key="1">
    <citation type="submission" date="2015-12" db="EMBL/GenBank/DDBJ databases">
        <title>Dictyostelia acquired genes for synthesis and detection of signals that induce cell-type specialization by lateral gene transfer from prokaryotes.</title>
        <authorList>
            <person name="Gloeckner G."/>
            <person name="Schaap P."/>
        </authorList>
    </citation>
    <scope>NUCLEOTIDE SEQUENCE [LARGE SCALE GENOMIC DNA]</scope>
    <source>
        <strain evidence="2 3">TK</strain>
    </source>
</reference>
<dbReference type="AlphaFoldDB" id="A0A151ZGJ9"/>
<dbReference type="Gene3D" id="1.10.510.10">
    <property type="entry name" value="Transferase(Phosphotransferase) domain 1"/>
    <property type="match status" value="1"/>
</dbReference>
<name>A0A151ZGJ9_TIELA</name>
<dbReference type="GO" id="GO:0005737">
    <property type="term" value="C:cytoplasm"/>
    <property type="evidence" value="ECO:0007669"/>
    <property type="project" value="TreeGrafter"/>
</dbReference>
<evidence type="ECO:0000259" key="1">
    <source>
        <dbReference type="PROSITE" id="PS50011"/>
    </source>
</evidence>
<keyword evidence="3" id="KW-1185">Reference proteome</keyword>
<dbReference type="InterPro" id="IPR050167">
    <property type="entry name" value="Ser_Thr_protein_kinase"/>
</dbReference>
<dbReference type="PROSITE" id="PS50011">
    <property type="entry name" value="PROTEIN_KINASE_DOM"/>
    <property type="match status" value="1"/>
</dbReference>
<dbReference type="OrthoDB" id="1022360at2759"/>
<evidence type="ECO:0000313" key="2">
    <source>
        <dbReference type="EMBL" id="KYQ93047.1"/>
    </source>
</evidence>
<dbReference type="GO" id="GO:0005524">
    <property type="term" value="F:ATP binding"/>
    <property type="evidence" value="ECO:0007669"/>
    <property type="project" value="InterPro"/>
</dbReference>
<accession>A0A151ZGJ9</accession>
<evidence type="ECO:0000313" key="3">
    <source>
        <dbReference type="Proteomes" id="UP000076078"/>
    </source>
</evidence>
<dbReference type="GO" id="GO:0007165">
    <property type="term" value="P:signal transduction"/>
    <property type="evidence" value="ECO:0007669"/>
    <property type="project" value="TreeGrafter"/>
</dbReference>